<keyword evidence="4" id="KW-1185">Reference proteome</keyword>
<feature type="region of interest" description="Disordered" evidence="1">
    <location>
        <begin position="1"/>
        <end position="20"/>
    </location>
</feature>
<gene>
    <name evidence="3" type="ORF">TSAR_008085</name>
</gene>
<dbReference type="EMBL" id="NNAY01000003">
    <property type="protein sequence ID" value="OXU32264.1"/>
    <property type="molecule type" value="Genomic_DNA"/>
</dbReference>
<dbReference type="Proteomes" id="UP000215335">
    <property type="component" value="Unassembled WGS sequence"/>
</dbReference>
<comment type="caution">
    <text evidence="3">The sequence shown here is derived from an EMBL/GenBank/DDBJ whole genome shotgun (WGS) entry which is preliminary data.</text>
</comment>
<dbReference type="CDD" id="cd09076">
    <property type="entry name" value="L1-EN"/>
    <property type="match status" value="1"/>
</dbReference>
<dbReference type="OrthoDB" id="7536850at2759"/>
<dbReference type="PANTHER" id="PTHR23227:SF67">
    <property type="entry name" value="CRANIOFACIAL DEVELOPMENT PROTEIN 2-LIKE"/>
    <property type="match status" value="1"/>
</dbReference>
<evidence type="ECO:0000256" key="1">
    <source>
        <dbReference type="SAM" id="MobiDB-lite"/>
    </source>
</evidence>
<organism evidence="3 4">
    <name type="scientific">Trichomalopsis sarcophagae</name>
    <dbReference type="NCBI Taxonomy" id="543379"/>
    <lineage>
        <taxon>Eukaryota</taxon>
        <taxon>Metazoa</taxon>
        <taxon>Ecdysozoa</taxon>
        <taxon>Arthropoda</taxon>
        <taxon>Hexapoda</taxon>
        <taxon>Insecta</taxon>
        <taxon>Pterygota</taxon>
        <taxon>Neoptera</taxon>
        <taxon>Endopterygota</taxon>
        <taxon>Hymenoptera</taxon>
        <taxon>Apocrita</taxon>
        <taxon>Proctotrupomorpha</taxon>
        <taxon>Chalcidoidea</taxon>
        <taxon>Pteromalidae</taxon>
        <taxon>Pteromalinae</taxon>
        <taxon>Trichomalopsis</taxon>
    </lineage>
</organism>
<protein>
    <recommendedName>
        <fullName evidence="2">Endonuclease/exonuclease/phosphatase domain-containing protein</fullName>
    </recommendedName>
</protein>
<sequence length="284" mass="32328">MGVSEQDPKRSGLTYYHGSKNTKPNRDLKVGTWNVRSLYRAGAYQEILKEASERELDLGAIQETWWQDSGILAKDNFTFIFGGVSGHSLGTGFLVSKRIIHAVKSFRFVNDRLSYIIIEGAWYNYVVINVHCPTEDKEEEVKDLYYEALEQLIDQFASYDTKIVVGDFNAKIGKEEMFRPTIGKESLHETSNDNGIRVIHFAAAKDLIVKTTCFKHKDIHKATWTSPDGATQNQIDHFLIDKRRHTNVLDTSEKLSEHAAKIIYSCDTKWMNTATKRSGRSVGK</sequence>
<dbReference type="InterPro" id="IPR027124">
    <property type="entry name" value="Swc5/CFDP1/2"/>
</dbReference>
<dbReference type="PANTHER" id="PTHR23227">
    <property type="entry name" value="BUCENTAUR RELATED"/>
    <property type="match status" value="1"/>
</dbReference>
<dbReference type="Gene3D" id="3.60.10.10">
    <property type="entry name" value="Endonuclease/exonuclease/phosphatase"/>
    <property type="match status" value="1"/>
</dbReference>
<dbReference type="SUPFAM" id="SSF56219">
    <property type="entry name" value="DNase I-like"/>
    <property type="match status" value="1"/>
</dbReference>
<feature type="compositionally biased region" description="Basic and acidic residues" evidence="1">
    <location>
        <begin position="1"/>
        <end position="10"/>
    </location>
</feature>
<reference evidence="3 4" key="1">
    <citation type="journal article" date="2017" name="Curr. Biol.">
        <title>The Evolution of Venom by Co-option of Single-Copy Genes.</title>
        <authorList>
            <person name="Martinson E.O."/>
            <person name="Mrinalini"/>
            <person name="Kelkar Y.D."/>
            <person name="Chang C.H."/>
            <person name="Werren J.H."/>
        </authorList>
    </citation>
    <scope>NUCLEOTIDE SEQUENCE [LARGE SCALE GENOMIC DNA]</scope>
    <source>
        <strain evidence="3 4">Alberta</strain>
        <tissue evidence="3">Whole body</tissue>
    </source>
</reference>
<dbReference type="InterPro" id="IPR005135">
    <property type="entry name" value="Endo/exonuclease/phosphatase"/>
</dbReference>
<evidence type="ECO:0000259" key="2">
    <source>
        <dbReference type="Pfam" id="PF03372"/>
    </source>
</evidence>
<name>A0A232FNH2_9HYME</name>
<dbReference type="InterPro" id="IPR036691">
    <property type="entry name" value="Endo/exonu/phosph_ase_sf"/>
</dbReference>
<proteinExistence type="predicted"/>
<evidence type="ECO:0000313" key="4">
    <source>
        <dbReference type="Proteomes" id="UP000215335"/>
    </source>
</evidence>
<dbReference type="AlphaFoldDB" id="A0A232FNH2"/>
<evidence type="ECO:0000313" key="3">
    <source>
        <dbReference type="EMBL" id="OXU32264.1"/>
    </source>
</evidence>
<dbReference type="GO" id="GO:0003824">
    <property type="term" value="F:catalytic activity"/>
    <property type="evidence" value="ECO:0007669"/>
    <property type="project" value="InterPro"/>
</dbReference>
<accession>A0A232FNH2</accession>
<dbReference type="STRING" id="543379.A0A232FNH2"/>
<feature type="domain" description="Endonuclease/exonuclease/phosphatase" evidence="2">
    <location>
        <begin position="31"/>
        <end position="242"/>
    </location>
</feature>
<dbReference type="Pfam" id="PF03372">
    <property type="entry name" value="Exo_endo_phos"/>
    <property type="match status" value="1"/>
</dbReference>